<evidence type="ECO:0000256" key="1">
    <source>
        <dbReference type="ARBA" id="ARBA00000085"/>
    </source>
</evidence>
<evidence type="ECO:0000256" key="13">
    <source>
        <dbReference type="PROSITE-ProRule" id="PRU00169"/>
    </source>
</evidence>
<dbReference type="GO" id="GO:0000155">
    <property type="term" value="F:phosphorelay sensor kinase activity"/>
    <property type="evidence" value="ECO:0007669"/>
    <property type="project" value="InterPro"/>
</dbReference>
<dbReference type="SUPFAM" id="SSF52172">
    <property type="entry name" value="CheY-like"/>
    <property type="match status" value="1"/>
</dbReference>
<dbReference type="InterPro" id="IPR001789">
    <property type="entry name" value="Sig_transdc_resp-reg_receiver"/>
</dbReference>
<dbReference type="Gene3D" id="3.30.565.10">
    <property type="entry name" value="Histidine kinase-like ATPase, C-terminal domain"/>
    <property type="match status" value="1"/>
</dbReference>
<dbReference type="PRINTS" id="PR00344">
    <property type="entry name" value="BCTRLSENSOR"/>
</dbReference>
<evidence type="ECO:0000256" key="9">
    <source>
        <dbReference type="ARBA" id="ARBA00022989"/>
    </source>
</evidence>
<feature type="domain" description="Response regulatory" evidence="15">
    <location>
        <begin position="610"/>
        <end position="729"/>
    </location>
</feature>
<sequence length="889" mass="100469">MSIINLSLFNSPVSLFSASGSWHSNNDAFAAKSELIMSQERISQQLTLALEKREKEPFTQQIQCGEFTVVMNIIPLINADLLVSYSISASEKCISEQTLISAHDSFFEITNSFSDGLILCKNNHEIYHANNQVGIFFPGHDGIRTYPQNLEDFLSKILLNNCTSHNYESLLEKLNSGGINELPVEFLIVTDLGYHLAFRQRLTQNGERVILIIDETREQLLIEQLDDAFQQAMKLSEAKTQFMAAMGHEIRTPLNAIIGLLDLIVQEKAFSQNLNIKTVHRSAHQLLMLLNNVLDFTKFNAGKAQLELAPANLRAVCENIIAGLAIKARESDIHLVLLIDPRIPSILIFDELRLSQVLNNLLNNALKFNTRKPGRVQLSITLNEPVSEQDACLHVEVSDNGIGISPQEQAKIFEQFTQASNHTHQQFGGTGLGLNISQSICHLMGSKLEVRSELAQGSVFYFNARFAFTDAHTESYPQLVTHKRLTLISNNQAFVDALNVYQPYLNFDVLFLNPPFPESDHHADMIFLDLDALTTQARHQFLQDHEQEKNIVLLDNGLAEPRLKQYLTFSFTPVRLATLNEMLLRYDDLIIQHSKQEEIKHKGLDLSSLEVLIVEDNPDNIFVMRQQLQSLNVYATYCEEPNQAIKLFKNQFFDVVITDYQMPNLNGAELTEQLRKIERQQLREPAPIALLTADKTELSHSACERAGIDYIFIKPFMMEELKGFLEEIQASLANACFISDEGGSDVLFSELVHEELGQNAEPEPSHAVFEKTSKNFDLNAIFQFVGDVETTELQVFIRQYVINLAERGTQLAHSLHNHNFKEIHKIAHTIKSSALYIGATRLNLMAQELECLAGKMDSGNILEEDIDDLCQQMIDEIDDLVGHLKTQGY</sequence>
<dbReference type="SMART" id="SM00387">
    <property type="entry name" value="HATPase_c"/>
    <property type="match status" value="1"/>
</dbReference>
<keyword evidence="7" id="KW-0547">Nucleotide-binding</keyword>
<dbReference type="Pfam" id="PF01627">
    <property type="entry name" value="Hpt"/>
    <property type="match status" value="1"/>
</dbReference>
<evidence type="ECO:0000256" key="2">
    <source>
        <dbReference type="ARBA" id="ARBA00004651"/>
    </source>
</evidence>
<dbReference type="GO" id="GO:0005524">
    <property type="term" value="F:ATP binding"/>
    <property type="evidence" value="ECO:0007669"/>
    <property type="project" value="UniProtKB-KW"/>
</dbReference>
<dbReference type="CDD" id="cd00082">
    <property type="entry name" value="HisKA"/>
    <property type="match status" value="1"/>
</dbReference>
<dbReference type="SMART" id="SM00388">
    <property type="entry name" value="HisKA"/>
    <property type="match status" value="1"/>
</dbReference>
<dbReference type="PANTHER" id="PTHR45339:SF1">
    <property type="entry name" value="HYBRID SIGNAL TRANSDUCTION HISTIDINE KINASE J"/>
    <property type="match status" value="1"/>
</dbReference>
<dbReference type="InterPro" id="IPR036641">
    <property type="entry name" value="HPT_dom_sf"/>
</dbReference>
<gene>
    <name evidence="17" type="ORF">B1199_12075</name>
</gene>
<dbReference type="PANTHER" id="PTHR45339">
    <property type="entry name" value="HYBRID SIGNAL TRANSDUCTION HISTIDINE KINASE J"/>
    <property type="match status" value="1"/>
</dbReference>
<dbReference type="RefSeq" id="WP_086744367.1">
    <property type="nucleotide sequence ID" value="NZ_MWPV01000003.1"/>
</dbReference>
<evidence type="ECO:0000259" key="15">
    <source>
        <dbReference type="PROSITE" id="PS50110"/>
    </source>
</evidence>
<dbReference type="InterPro" id="IPR036890">
    <property type="entry name" value="HATPase_C_sf"/>
</dbReference>
<feature type="modified residue" description="4-aspartylphosphate" evidence="13">
    <location>
        <position position="659"/>
    </location>
</feature>
<keyword evidence="10" id="KW-0902">Two-component regulatory system</keyword>
<dbReference type="EC" id="2.7.13.3" evidence="3"/>
<dbReference type="PROSITE" id="PS50109">
    <property type="entry name" value="HIS_KIN"/>
    <property type="match status" value="1"/>
</dbReference>
<protein>
    <recommendedName>
        <fullName evidence="3">histidine kinase</fullName>
        <ecNumber evidence="3">2.7.13.3</ecNumber>
    </recommendedName>
</protein>
<evidence type="ECO:0000313" key="18">
    <source>
        <dbReference type="Proteomes" id="UP000194841"/>
    </source>
</evidence>
<keyword evidence="5 13" id="KW-0597">Phosphoprotein</keyword>
<keyword evidence="9" id="KW-1133">Transmembrane helix</keyword>
<feature type="domain" description="HPt" evidence="16">
    <location>
        <begin position="789"/>
        <end position="887"/>
    </location>
</feature>
<dbReference type="PROSITE" id="PS50110">
    <property type="entry name" value="RESPONSE_REGULATORY"/>
    <property type="match status" value="1"/>
</dbReference>
<evidence type="ECO:0000259" key="14">
    <source>
        <dbReference type="PROSITE" id="PS50109"/>
    </source>
</evidence>
<dbReference type="InterPro" id="IPR036097">
    <property type="entry name" value="HisK_dim/P_sf"/>
</dbReference>
<dbReference type="Pfam" id="PF00512">
    <property type="entry name" value="HisKA"/>
    <property type="match status" value="1"/>
</dbReference>
<dbReference type="Gene3D" id="1.10.287.130">
    <property type="match status" value="1"/>
</dbReference>
<reference evidence="17 18" key="1">
    <citation type="submission" date="2017-02" db="EMBL/GenBank/DDBJ databases">
        <title>Pseudoalteromonas ulvae TC14 Genome.</title>
        <authorList>
            <person name="Molmeret M."/>
        </authorList>
    </citation>
    <scope>NUCLEOTIDE SEQUENCE [LARGE SCALE GENOMIC DNA]</scope>
    <source>
        <strain evidence="17">TC14</strain>
    </source>
</reference>
<dbReference type="SUPFAM" id="SSF55874">
    <property type="entry name" value="ATPase domain of HSP90 chaperone/DNA topoisomerase II/histidine kinase"/>
    <property type="match status" value="1"/>
</dbReference>
<feature type="domain" description="Histidine kinase" evidence="14">
    <location>
        <begin position="245"/>
        <end position="468"/>
    </location>
</feature>
<dbReference type="PROSITE" id="PS50894">
    <property type="entry name" value="HPT"/>
    <property type="match status" value="1"/>
</dbReference>
<keyword evidence="4" id="KW-1003">Cell membrane</keyword>
<name>A0A244CQB6_PSEDV</name>
<dbReference type="SMART" id="SM00448">
    <property type="entry name" value="REC"/>
    <property type="match status" value="1"/>
</dbReference>
<keyword evidence="18" id="KW-1185">Reference proteome</keyword>
<dbReference type="GO" id="GO:0005886">
    <property type="term" value="C:plasma membrane"/>
    <property type="evidence" value="ECO:0007669"/>
    <property type="project" value="UniProtKB-SubCell"/>
</dbReference>
<dbReference type="InterPro" id="IPR008207">
    <property type="entry name" value="Sig_transdc_His_kin_Hpt_dom"/>
</dbReference>
<dbReference type="OrthoDB" id="6379418at2"/>
<evidence type="ECO:0000259" key="16">
    <source>
        <dbReference type="PROSITE" id="PS50894"/>
    </source>
</evidence>
<evidence type="ECO:0000256" key="7">
    <source>
        <dbReference type="ARBA" id="ARBA00022741"/>
    </source>
</evidence>
<feature type="modified residue" description="Phosphohistidine" evidence="12">
    <location>
        <position position="828"/>
    </location>
</feature>
<keyword evidence="8" id="KW-0067">ATP-binding</keyword>
<dbReference type="InterPro" id="IPR004358">
    <property type="entry name" value="Sig_transdc_His_kin-like_C"/>
</dbReference>
<comment type="caution">
    <text evidence="17">The sequence shown here is derived from an EMBL/GenBank/DDBJ whole genome shotgun (WGS) entry which is preliminary data.</text>
</comment>
<evidence type="ECO:0000256" key="3">
    <source>
        <dbReference type="ARBA" id="ARBA00012438"/>
    </source>
</evidence>
<evidence type="ECO:0000256" key="8">
    <source>
        <dbReference type="ARBA" id="ARBA00022840"/>
    </source>
</evidence>
<comment type="catalytic activity">
    <reaction evidence="1">
        <text>ATP + protein L-histidine = ADP + protein N-phospho-L-histidine.</text>
        <dbReference type="EC" id="2.7.13.3"/>
    </reaction>
</comment>
<keyword evidence="11" id="KW-0472">Membrane</keyword>
<evidence type="ECO:0000256" key="11">
    <source>
        <dbReference type="ARBA" id="ARBA00023136"/>
    </source>
</evidence>
<dbReference type="Pfam" id="PF02518">
    <property type="entry name" value="HATPase_c"/>
    <property type="match status" value="1"/>
</dbReference>
<accession>A0A244CQB6</accession>
<evidence type="ECO:0000256" key="4">
    <source>
        <dbReference type="ARBA" id="ARBA00022475"/>
    </source>
</evidence>
<dbReference type="EMBL" id="MWPV01000003">
    <property type="protein sequence ID" value="OUL57785.1"/>
    <property type="molecule type" value="Genomic_DNA"/>
</dbReference>
<comment type="subcellular location">
    <subcellularLocation>
        <location evidence="2">Cell membrane</location>
        <topology evidence="2">Multi-pass membrane protein</topology>
    </subcellularLocation>
</comment>
<dbReference type="Proteomes" id="UP000194841">
    <property type="component" value="Unassembled WGS sequence"/>
</dbReference>
<dbReference type="InterPro" id="IPR003594">
    <property type="entry name" value="HATPase_dom"/>
</dbReference>
<dbReference type="AlphaFoldDB" id="A0A244CQB6"/>
<dbReference type="Gene3D" id="3.40.50.2300">
    <property type="match status" value="1"/>
</dbReference>
<dbReference type="InterPro" id="IPR003661">
    <property type="entry name" value="HisK_dim/P_dom"/>
</dbReference>
<proteinExistence type="predicted"/>
<evidence type="ECO:0000256" key="6">
    <source>
        <dbReference type="ARBA" id="ARBA00022692"/>
    </source>
</evidence>
<keyword evidence="6" id="KW-0812">Transmembrane</keyword>
<dbReference type="InterPro" id="IPR005467">
    <property type="entry name" value="His_kinase_dom"/>
</dbReference>
<dbReference type="Pfam" id="PF00072">
    <property type="entry name" value="Response_reg"/>
    <property type="match status" value="1"/>
</dbReference>
<evidence type="ECO:0000256" key="5">
    <source>
        <dbReference type="ARBA" id="ARBA00022553"/>
    </source>
</evidence>
<dbReference type="SUPFAM" id="SSF47384">
    <property type="entry name" value="Homodimeric domain of signal transducing histidine kinase"/>
    <property type="match status" value="1"/>
</dbReference>
<evidence type="ECO:0000313" key="17">
    <source>
        <dbReference type="EMBL" id="OUL57785.1"/>
    </source>
</evidence>
<evidence type="ECO:0000256" key="10">
    <source>
        <dbReference type="ARBA" id="ARBA00023012"/>
    </source>
</evidence>
<evidence type="ECO:0000256" key="12">
    <source>
        <dbReference type="PROSITE-ProRule" id="PRU00110"/>
    </source>
</evidence>
<dbReference type="CDD" id="cd17546">
    <property type="entry name" value="REC_hyHK_CKI1_RcsC-like"/>
    <property type="match status" value="1"/>
</dbReference>
<dbReference type="Gene3D" id="1.20.120.160">
    <property type="entry name" value="HPT domain"/>
    <property type="match status" value="1"/>
</dbReference>
<dbReference type="InterPro" id="IPR011006">
    <property type="entry name" value="CheY-like_superfamily"/>
</dbReference>
<organism evidence="17 18">
    <name type="scientific">Pseudoalteromonas ulvae</name>
    <dbReference type="NCBI Taxonomy" id="107327"/>
    <lineage>
        <taxon>Bacteria</taxon>
        <taxon>Pseudomonadati</taxon>
        <taxon>Pseudomonadota</taxon>
        <taxon>Gammaproteobacteria</taxon>
        <taxon>Alteromonadales</taxon>
        <taxon>Pseudoalteromonadaceae</taxon>
        <taxon>Pseudoalteromonas</taxon>
    </lineage>
</organism>
<dbReference type="SUPFAM" id="SSF47226">
    <property type="entry name" value="Histidine-containing phosphotransfer domain, HPT domain"/>
    <property type="match status" value="1"/>
</dbReference>